<proteinExistence type="predicted"/>
<accession>A0ABD3ABS8</accession>
<dbReference type="AlphaFoldDB" id="A0ABD3ABS8"/>
<dbReference type="Proteomes" id="UP001630127">
    <property type="component" value="Unassembled WGS sequence"/>
</dbReference>
<reference evidence="3 4" key="1">
    <citation type="submission" date="2024-11" db="EMBL/GenBank/DDBJ databases">
        <title>A near-complete genome assembly of Cinchona calisaya.</title>
        <authorList>
            <person name="Lian D.C."/>
            <person name="Zhao X.W."/>
            <person name="Wei L."/>
        </authorList>
    </citation>
    <scope>NUCLEOTIDE SEQUENCE [LARGE SCALE GENOMIC DNA]</scope>
    <source>
        <tissue evidence="3">Nenye</tissue>
    </source>
</reference>
<name>A0ABD3ABS8_9GENT</name>
<feature type="region of interest" description="Disordered" evidence="1">
    <location>
        <begin position="95"/>
        <end position="130"/>
    </location>
</feature>
<organism evidence="3 4">
    <name type="scientific">Cinchona calisaya</name>
    <dbReference type="NCBI Taxonomy" id="153742"/>
    <lineage>
        <taxon>Eukaryota</taxon>
        <taxon>Viridiplantae</taxon>
        <taxon>Streptophyta</taxon>
        <taxon>Embryophyta</taxon>
        <taxon>Tracheophyta</taxon>
        <taxon>Spermatophyta</taxon>
        <taxon>Magnoliopsida</taxon>
        <taxon>eudicotyledons</taxon>
        <taxon>Gunneridae</taxon>
        <taxon>Pentapetalae</taxon>
        <taxon>asterids</taxon>
        <taxon>lamiids</taxon>
        <taxon>Gentianales</taxon>
        <taxon>Rubiaceae</taxon>
        <taxon>Cinchonoideae</taxon>
        <taxon>Cinchoneae</taxon>
        <taxon>Cinchona</taxon>
    </lineage>
</organism>
<keyword evidence="2" id="KW-0472">Membrane</keyword>
<evidence type="ECO:0000313" key="4">
    <source>
        <dbReference type="Proteomes" id="UP001630127"/>
    </source>
</evidence>
<gene>
    <name evidence="3" type="ORF">ACH5RR_008506</name>
</gene>
<feature type="transmembrane region" description="Helical" evidence="2">
    <location>
        <begin position="21"/>
        <end position="43"/>
    </location>
</feature>
<keyword evidence="4" id="KW-1185">Reference proteome</keyword>
<keyword evidence="2" id="KW-0812">Transmembrane</keyword>
<evidence type="ECO:0000313" key="3">
    <source>
        <dbReference type="EMBL" id="KAL3529184.1"/>
    </source>
</evidence>
<protein>
    <submittedName>
        <fullName evidence="3">Uncharacterized protein</fullName>
    </submittedName>
</protein>
<keyword evidence="2" id="KW-1133">Transmembrane helix</keyword>
<sequence>MKIYKASVFQIDNTVGIWVEFSLLFVITHSIAPASLSGLILRFRFDDIASSNLINQSVLSVKLQKIFGCVLFVVITVVAAERFDDCFEIGNAVEPSATSDESINGKTLLPAESSSKNSGKGATTSIPRSH</sequence>
<feature type="compositionally biased region" description="Polar residues" evidence="1">
    <location>
        <begin position="96"/>
        <end position="105"/>
    </location>
</feature>
<evidence type="ECO:0000256" key="2">
    <source>
        <dbReference type="SAM" id="Phobius"/>
    </source>
</evidence>
<comment type="caution">
    <text evidence="3">The sequence shown here is derived from an EMBL/GenBank/DDBJ whole genome shotgun (WGS) entry which is preliminary data.</text>
</comment>
<dbReference type="EMBL" id="JBJUIK010000004">
    <property type="protein sequence ID" value="KAL3529184.1"/>
    <property type="molecule type" value="Genomic_DNA"/>
</dbReference>
<feature type="transmembrane region" description="Helical" evidence="2">
    <location>
        <begin position="63"/>
        <end position="80"/>
    </location>
</feature>
<feature type="compositionally biased region" description="Polar residues" evidence="1">
    <location>
        <begin position="112"/>
        <end position="130"/>
    </location>
</feature>
<evidence type="ECO:0000256" key="1">
    <source>
        <dbReference type="SAM" id="MobiDB-lite"/>
    </source>
</evidence>